<dbReference type="InterPro" id="IPR015943">
    <property type="entry name" value="WD40/YVTN_repeat-like_dom_sf"/>
</dbReference>
<dbReference type="Proteomes" id="UP000654075">
    <property type="component" value="Unassembled WGS sequence"/>
</dbReference>
<feature type="non-terminal residue" evidence="1">
    <location>
        <position position="158"/>
    </location>
</feature>
<dbReference type="SUPFAM" id="SSF101908">
    <property type="entry name" value="Putative isomerase YbhE"/>
    <property type="match status" value="1"/>
</dbReference>
<accession>A0A813GR16</accession>
<dbReference type="Gene3D" id="2.130.10.10">
    <property type="entry name" value="YVTN repeat-like/Quinoprotein amine dehydrogenase"/>
    <property type="match status" value="1"/>
</dbReference>
<gene>
    <name evidence="1" type="ORF">PGLA1383_LOCUS43485</name>
</gene>
<sequence>MLHGCDTQGVSVCQPCRLEAGPLLHLAAAKKGGSLLVGGHQALVTLELTCRSVEGDDSAPILCLEKRRNLTQHTGGAPRSRVSRCTGVCFQPESDAVAASGWADGRISLWDTVAKNPEPLISQWQAHKHVNALAFLPTIASGFSGGGCTSSSLVSAGG</sequence>
<evidence type="ECO:0000313" key="1">
    <source>
        <dbReference type="EMBL" id="CAE8626559.1"/>
    </source>
</evidence>
<evidence type="ECO:0008006" key="3">
    <source>
        <dbReference type="Google" id="ProtNLM"/>
    </source>
</evidence>
<organism evidence="1 2">
    <name type="scientific">Polarella glacialis</name>
    <name type="common">Dinoflagellate</name>
    <dbReference type="NCBI Taxonomy" id="89957"/>
    <lineage>
        <taxon>Eukaryota</taxon>
        <taxon>Sar</taxon>
        <taxon>Alveolata</taxon>
        <taxon>Dinophyceae</taxon>
        <taxon>Suessiales</taxon>
        <taxon>Suessiaceae</taxon>
        <taxon>Polarella</taxon>
    </lineage>
</organism>
<evidence type="ECO:0000313" key="2">
    <source>
        <dbReference type="Proteomes" id="UP000654075"/>
    </source>
</evidence>
<dbReference type="EMBL" id="CAJNNV010028990">
    <property type="protein sequence ID" value="CAE8626559.1"/>
    <property type="molecule type" value="Genomic_DNA"/>
</dbReference>
<comment type="caution">
    <text evidence="1">The sequence shown here is derived from an EMBL/GenBank/DDBJ whole genome shotgun (WGS) entry which is preliminary data.</text>
</comment>
<reference evidence="1" key="1">
    <citation type="submission" date="2021-02" db="EMBL/GenBank/DDBJ databases">
        <authorList>
            <person name="Dougan E. K."/>
            <person name="Rhodes N."/>
            <person name="Thang M."/>
            <person name="Chan C."/>
        </authorList>
    </citation>
    <scope>NUCLEOTIDE SEQUENCE</scope>
</reference>
<dbReference type="AlphaFoldDB" id="A0A813GR16"/>
<protein>
    <recommendedName>
        <fullName evidence="3">Peroxin-7</fullName>
    </recommendedName>
</protein>
<keyword evidence="2" id="KW-1185">Reference proteome</keyword>
<name>A0A813GR16_POLGL</name>
<proteinExistence type="predicted"/>